<gene>
    <name evidence="2" type="ORF">F7725_025055</name>
</gene>
<feature type="compositionally biased region" description="Polar residues" evidence="1">
    <location>
        <begin position="556"/>
        <end position="573"/>
    </location>
</feature>
<dbReference type="Proteomes" id="UP000518266">
    <property type="component" value="Unassembled WGS sequence"/>
</dbReference>
<feature type="region of interest" description="Disordered" evidence="1">
    <location>
        <begin position="355"/>
        <end position="399"/>
    </location>
</feature>
<comment type="caution">
    <text evidence="2">The sequence shown here is derived from an EMBL/GenBank/DDBJ whole genome shotgun (WGS) entry which is preliminary data.</text>
</comment>
<feature type="region of interest" description="Disordered" evidence="1">
    <location>
        <begin position="556"/>
        <end position="639"/>
    </location>
</feature>
<feature type="compositionally biased region" description="Basic and acidic residues" evidence="1">
    <location>
        <begin position="197"/>
        <end position="206"/>
    </location>
</feature>
<feature type="compositionally biased region" description="Basic and acidic residues" evidence="1">
    <location>
        <begin position="355"/>
        <end position="366"/>
    </location>
</feature>
<feature type="region of interest" description="Disordered" evidence="1">
    <location>
        <begin position="171"/>
        <end position="230"/>
    </location>
</feature>
<protein>
    <submittedName>
        <fullName evidence="2">Uncharacterized protein</fullName>
    </submittedName>
</protein>
<evidence type="ECO:0000313" key="2">
    <source>
        <dbReference type="EMBL" id="KAF3833851.1"/>
    </source>
</evidence>
<dbReference type="EMBL" id="JAAKFY010000026">
    <property type="protein sequence ID" value="KAF3833851.1"/>
    <property type="molecule type" value="Genomic_DNA"/>
</dbReference>
<evidence type="ECO:0000256" key="1">
    <source>
        <dbReference type="SAM" id="MobiDB-lite"/>
    </source>
</evidence>
<feature type="compositionally biased region" description="Basic and acidic residues" evidence="1">
    <location>
        <begin position="587"/>
        <end position="639"/>
    </location>
</feature>
<accession>A0A7J5XA91</accession>
<proteinExistence type="predicted"/>
<evidence type="ECO:0000313" key="3">
    <source>
        <dbReference type="Proteomes" id="UP000518266"/>
    </source>
</evidence>
<dbReference type="AlphaFoldDB" id="A0A7J5XA91"/>
<keyword evidence="3" id="KW-1185">Reference proteome</keyword>
<dbReference type="OrthoDB" id="5877502at2759"/>
<organism evidence="2 3">
    <name type="scientific">Dissostichus mawsoni</name>
    <name type="common">Antarctic cod</name>
    <dbReference type="NCBI Taxonomy" id="36200"/>
    <lineage>
        <taxon>Eukaryota</taxon>
        <taxon>Metazoa</taxon>
        <taxon>Chordata</taxon>
        <taxon>Craniata</taxon>
        <taxon>Vertebrata</taxon>
        <taxon>Euteleostomi</taxon>
        <taxon>Actinopterygii</taxon>
        <taxon>Neopterygii</taxon>
        <taxon>Teleostei</taxon>
        <taxon>Neoteleostei</taxon>
        <taxon>Acanthomorphata</taxon>
        <taxon>Eupercaria</taxon>
        <taxon>Perciformes</taxon>
        <taxon>Notothenioidei</taxon>
        <taxon>Nototheniidae</taxon>
        <taxon>Dissostichus</taxon>
    </lineage>
</organism>
<sequence length="726" mass="84375">MIYNALLTLYCKASLSSLLSLANHQCLGFSGFAVRHNFVPVFEDIFQFLDYLKLDEAIIGLDYLEELSWSDPQSGPRYSCTLCSHQISHLQVIVLHVIGRKHRLKYMETKRPELLTRNKQFTLTQSGKAIRARAEIIERQDGRGTPVVGHIDFSNRTYNWEKEDGGKIKHIERQEHNRDQTTSQSSMQLDVPSHRPGLKDHQDSHTQRPPAGYSNSPPFHPGDPHISNRDRPMYQEEYSLRHGCMDEELQRADYRQSEMHRREYLDPDFCAEYENTYVEDPPRRGAPEPVGGLRYDSMEQMPHHQNVEHYAEEPPPYRRNPQEKYQLKEFYTDEVRHSQGHAEYQPLQQVYQEGHEQRGSLERESCGNKGMNRAGREGSWEPETKRRVQPTPMESGQSHDHLFNTIIDYCHEMGEPHQVQAGGHTGPDTSQRGVEAPVAFSEIPEPFKRFLAGAANDDMNRRKRKSRFTDATAEELETTNEMYNDEYRPPNPKFGGHPRHVRPEIHQHPDNIESQKNIEIENAEEAHFLKNKLCNLLKDFKNKKSAKVVVCVTPHRQNSQGRGSISQDYNSLSPGRELSQDTSMRLPSEKIRPEATRRPLLSRDHRGRDWQQHELIPDVRTQEYHHPVRGEPRRSNRSRYEEVFGLPGQSRTLHANHPDEPARYPERFQEPMNPHDYFPAGQKVLDPYNSAPPLHMEREPRMDRGPRYSNSLDKITSTLLELVARK</sequence>
<feature type="compositionally biased region" description="Basic and acidic residues" evidence="1">
    <location>
        <begin position="374"/>
        <end position="386"/>
    </location>
</feature>
<name>A0A7J5XA91_DISMA</name>
<reference evidence="2 3" key="1">
    <citation type="submission" date="2020-03" db="EMBL/GenBank/DDBJ databases">
        <title>Dissostichus mawsoni Genome sequencing and assembly.</title>
        <authorList>
            <person name="Park H."/>
        </authorList>
    </citation>
    <scope>NUCLEOTIDE SEQUENCE [LARGE SCALE GENOMIC DNA]</scope>
    <source>
        <strain evidence="2">DM0001</strain>
        <tissue evidence="2">Muscle</tissue>
    </source>
</reference>